<dbReference type="CDD" id="cd00060">
    <property type="entry name" value="FHA"/>
    <property type="match status" value="1"/>
</dbReference>
<organism evidence="3 4">
    <name type="scientific">Magnetofaba australis IT-1</name>
    <dbReference type="NCBI Taxonomy" id="1434232"/>
    <lineage>
        <taxon>Bacteria</taxon>
        <taxon>Pseudomonadati</taxon>
        <taxon>Pseudomonadota</taxon>
        <taxon>Magnetococcia</taxon>
        <taxon>Magnetococcales</taxon>
        <taxon>Magnetococcaceae</taxon>
        <taxon>Magnetofaba</taxon>
    </lineage>
</organism>
<dbReference type="Proteomes" id="UP000194003">
    <property type="component" value="Unassembled WGS sequence"/>
</dbReference>
<feature type="domain" description="FHA" evidence="1">
    <location>
        <begin position="34"/>
        <end position="84"/>
    </location>
</feature>
<dbReference type="Pfam" id="PF00990">
    <property type="entry name" value="GGDEF"/>
    <property type="match status" value="1"/>
</dbReference>
<gene>
    <name evidence="3" type="ORF">MAIT1_03463</name>
</gene>
<dbReference type="InterPro" id="IPR029787">
    <property type="entry name" value="Nucleotide_cyclase"/>
</dbReference>
<evidence type="ECO:0000259" key="1">
    <source>
        <dbReference type="PROSITE" id="PS50006"/>
    </source>
</evidence>
<dbReference type="AlphaFoldDB" id="A0A1Y2K6L9"/>
<sequence length="336" mass="36751">MSESQDEQDLSDWGLVDRSGVARWMALPLKVGATLIGRGVENDWVLKDEATSRRHLSVSVTELGEVVAEDLGSANGVRINGTVILGPTPLQDGDVVGLGLATQLELTRLSGSSWAQGVEHMRARNLDATLGVWNADFFDDLLDTGIQRKTIIGDPFCLLLARMEGYAELAARSADGRVADVELTCVARIRRHLSFQKGDAVAWLGDGLFGVMLTHNNIRQGLQRAESLRDAQQLMTQNSETSDEIAPPQLAMGLAACRQQVTAPEELMGRAMQALEQAQKDGHGLLRYYYEQGAGIYPKLDGEDPLCCEDSTLRASDAEIKAGQRPVFRKEQFEIE</sequence>
<dbReference type="EMBL" id="LVJN01000018">
    <property type="protein sequence ID" value="OSM05291.1"/>
    <property type="molecule type" value="Genomic_DNA"/>
</dbReference>
<dbReference type="InterPro" id="IPR008984">
    <property type="entry name" value="SMAD_FHA_dom_sf"/>
</dbReference>
<reference evidence="3 4" key="1">
    <citation type="journal article" date="2016" name="BMC Genomics">
        <title>Combined genomic and structural analyses of a cultured magnetotactic bacterium reveals its niche adaptation to a dynamic environment.</title>
        <authorList>
            <person name="Araujo A.C."/>
            <person name="Morillo V."/>
            <person name="Cypriano J."/>
            <person name="Teixeira L.C."/>
            <person name="Leao P."/>
            <person name="Lyra S."/>
            <person name="Almeida L.G."/>
            <person name="Bazylinski D.A."/>
            <person name="Vasconcellos A.T."/>
            <person name="Abreu F."/>
            <person name="Lins U."/>
        </authorList>
    </citation>
    <scope>NUCLEOTIDE SEQUENCE [LARGE SCALE GENOMIC DNA]</scope>
    <source>
        <strain evidence="3 4">IT-1</strain>
    </source>
</reference>
<dbReference type="Pfam" id="PF00498">
    <property type="entry name" value="FHA"/>
    <property type="match status" value="1"/>
</dbReference>
<dbReference type="PROSITE" id="PS50887">
    <property type="entry name" value="GGDEF"/>
    <property type="match status" value="1"/>
</dbReference>
<protein>
    <submittedName>
        <fullName evidence="3">Putative diguanylate cyclase</fullName>
    </submittedName>
</protein>
<dbReference type="SMART" id="SM00240">
    <property type="entry name" value="FHA"/>
    <property type="match status" value="1"/>
</dbReference>
<comment type="caution">
    <text evidence="3">The sequence shown here is derived from an EMBL/GenBank/DDBJ whole genome shotgun (WGS) entry which is preliminary data.</text>
</comment>
<dbReference type="Gene3D" id="2.60.200.20">
    <property type="match status" value="1"/>
</dbReference>
<name>A0A1Y2K6L9_9PROT</name>
<dbReference type="RefSeq" id="WP_085441918.1">
    <property type="nucleotide sequence ID" value="NZ_LVJN01000018.1"/>
</dbReference>
<dbReference type="SUPFAM" id="SSF55073">
    <property type="entry name" value="Nucleotide cyclase"/>
    <property type="match status" value="1"/>
</dbReference>
<dbReference type="SMART" id="SM00267">
    <property type="entry name" value="GGDEF"/>
    <property type="match status" value="1"/>
</dbReference>
<dbReference type="STRING" id="1434232.MAIT1_03463"/>
<dbReference type="InterPro" id="IPR000160">
    <property type="entry name" value="GGDEF_dom"/>
</dbReference>
<dbReference type="OrthoDB" id="273564at2"/>
<dbReference type="PROSITE" id="PS50006">
    <property type="entry name" value="FHA_DOMAIN"/>
    <property type="match status" value="1"/>
</dbReference>
<proteinExistence type="predicted"/>
<dbReference type="Gene3D" id="3.30.70.270">
    <property type="match status" value="1"/>
</dbReference>
<evidence type="ECO:0000313" key="4">
    <source>
        <dbReference type="Proteomes" id="UP000194003"/>
    </source>
</evidence>
<dbReference type="SUPFAM" id="SSF49879">
    <property type="entry name" value="SMAD/FHA domain"/>
    <property type="match status" value="1"/>
</dbReference>
<evidence type="ECO:0000259" key="2">
    <source>
        <dbReference type="PROSITE" id="PS50887"/>
    </source>
</evidence>
<keyword evidence="4" id="KW-1185">Reference proteome</keyword>
<dbReference type="InterPro" id="IPR000253">
    <property type="entry name" value="FHA_dom"/>
</dbReference>
<feature type="domain" description="GGDEF" evidence="2">
    <location>
        <begin position="154"/>
        <end position="291"/>
    </location>
</feature>
<accession>A0A1Y2K6L9</accession>
<evidence type="ECO:0000313" key="3">
    <source>
        <dbReference type="EMBL" id="OSM05291.1"/>
    </source>
</evidence>
<dbReference type="InterPro" id="IPR043128">
    <property type="entry name" value="Rev_trsase/Diguanyl_cyclase"/>
</dbReference>